<organism evidence="1">
    <name type="scientific">viral metagenome</name>
    <dbReference type="NCBI Taxonomy" id="1070528"/>
    <lineage>
        <taxon>unclassified sequences</taxon>
        <taxon>metagenomes</taxon>
        <taxon>organismal metagenomes</taxon>
    </lineage>
</organism>
<evidence type="ECO:0000313" key="1">
    <source>
        <dbReference type="EMBL" id="QHS79509.1"/>
    </source>
</evidence>
<name>A0A6C0AIA7_9ZZZZ</name>
<accession>A0A6C0AIA7</accession>
<reference evidence="1" key="1">
    <citation type="journal article" date="2020" name="Nature">
        <title>Giant virus diversity and host interactions through global metagenomics.</title>
        <authorList>
            <person name="Schulz F."/>
            <person name="Roux S."/>
            <person name="Paez-Espino D."/>
            <person name="Jungbluth S."/>
            <person name="Walsh D.A."/>
            <person name="Denef V.J."/>
            <person name="McMahon K.D."/>
            <person name="Konstantinidis K.T."/>
            <person name="Eloe-Fadrosh E.A."/>
            <person name="Kyrpides N.C."/>
            <person name="Woyke T."/>
        </authorList>
    </citation>
    <scope>NUCLEOTIDE SEQUENCE</scope>
    <source>
        <strain evidence="1">GVMAG-S-1035237-23</strain>
    </source>
</reference>
<proteinExistence type="predicted"/>
<sequence length="73" mass="8489">MDIIREHLMYKDVPIRIEIDSLKHQDQYEVIRLLLACRDSKEDVCVSTSDKTNTYILELLKELRIKTVATGAP</sequence>
<dbReference type="AlphaFoldDB" id="A0A6C0AIA7"/>
<dbReference type="EMBL" id="MN740645">
    <property type="protein sequence ID" value="QHS79509.1"/>
    <property type="molecule type" value="Genomic_DNA"/>
</dbReference>
<protein>
    <submittedName>
        <fullName evidence="1">Uncharacterized protein</fullName>
    </submittedName>
</protein>